<gene>
    <name evidence="1" type="ORF">MNBD_GAMMA18-1521</name>
</gene>
<reference evidence="1" key="1">
    <citation type="submission" date="2018-06" db="EMBL/GenBank/DDBJ databases">
        <authorList>
            <person name="Zhirakovskaya E."/>
        </authorList>
    </citation>
    <scope>NUCLEOTIDE SEQUENCE</scope>
</reference>
<dbReference type="EMBL" id="UOFP01000020">
    <property type="protein sequence ID" value="VAW84008.1"/>
    <property type="molecule type" value="Genomic_DNA"/>
</dbReference>
<dbReference type="AlphaFoldDB" id="A0A3B0YT02"/>
<accession>A0A3B0YT02</accession>
<evidence type="ECO:0000313" key="1">
    <source>
        <dbReference type="EMBL" id="VAW84008.1"/>
    </source>
</evidence>
<sequence length="124" mass="14326">MLVPSGFFLDSEPLIDGAISYNLATNDFHSAFLAICEHRKEEKIGDSVIKSRIFQQSELNKIYAENNLTRIFDDRTPQIASLLVRFYSNNKEHYSKNKIVELFERYQDGSVDNGRCQITMSQLK</sequence>
<proteinExistence type="predicted"/>
<protein>
    <submittedName>
        <fullName evidence="1">Uncharacterized protein</fullName>
    </submittedName>
</protein>
<name>A0A3B0YT02_9ZZZZ</name>
<organism evidence="1">
    <name type="scientific">hydrothermal vent metagenome</name>
    <dbReference type="NCBI Taxonomy" id="652676"/>
    <lineage>
        <taxon>unclassified sequences</taxon>
        <taxon>metagenomes</taxon>
        <taxon>ecological metagenomes</taxon>
    </lineage>
</organism>